<dbReference type="Proteomes" id="UP000572817">
    <property type="component" value="Unassembled WGS sequence"/>
</dbReference>
<keyword evidence="2" id="KW-1185">Reference proteome</keyword>
<dbReference type="EMBL" id="WWBZ02000082">
    <property type="protein sequence ID" value="KAF4300797.1"/>
    <property type="molecule type" value="Genomic_DNA"/>
</dbReference>
<dbReference type="AlphaFoldDB" id="A0A8H4IGM4"/>
<evidence type="ECO:0000313" key="2">
    <source>
        <dbReference type="Proteomes" id="UP000572817"/>
    </source>
</evidence>
<proteinExistence type="predicted"/>
<protein>
    <submittedName>
        <fullName evidence="1">Uncharacterized protein</fullName>
    </submittedName>
</protein>
<organism evidence="1 2">
    <name type="scientific">Botryosphaeria dothidea</name>
    <dbReference type="NCBI Taxonomy" id="55169"/>
    <lineage>
        <taxon>Eukaryota</taxon>
        <taxon>Fungi</taxon>
        <taxon>Dikarya</taxon>
        <taxon>Ascomycota</taxon>
        <taxon>Pezizomycotina</taxon>
        <taxon>Dothideomycetes</taxon>
        <taxon>Dothideomycetes incertae sedis</taxon>
        <taxon>Botryosphaeriales</taxon>
        <taxon>Botryosphaeriaceae</taxon>
        <taxon>Botryosphaeria</taxon>
    </lineage>
</organism>
<sequence>MSEVLSRGSVDRERERLRRERVAASEALAASQRVLEAAQQRVLTSLSRLERLDRQESFLDEREREMVRRGLASLEELDAEEAQAAPLSGSGGGDVASADGVISRQAPVDQLQVSLDPPPGFASWEDALGLDDLGFVGGSPREVLGN</sequence>
<reference evidence="1" key="1">
    <citation type="submission" date="2020-04" db="EMBL/GenBank/DDBJ databases">
        <title>Genome Assembly and Annotation of Botryosphaeria dothidea sdau 11-99, a Latent Pathogen of Apple Fruit Ring Rot in China.</title>
        <authorList>
            <person name="Yu C."/>
            <person name="Diao Y."/>
            <person name="Lu Q."/>
            <person name="Zhao J."/>
            <person name="Cui S."/>
            <person name="Peng C."/>
            <person name="He B."/>
            <person name="Liu H."/>
        </authorList>
    </citation>
    <scope>NUCLEOTIDE SEQUENCE [LARGE SCALE GENOMIC DNA]</scope>
    <source>
        <strain evidence="1">Sdau11-99</strain>
    </source>
</reference>
<gene>
    <name evidence="1" type="ORF">GTA08_BOTSDO10545</name>
</gene>
<evidence type="ECO:0000313" key="1">
    <source>
        <dbReference type="EMBL" id="KAF4300797.1"/>
    </source>
</evidence>
<accession>A0A8H4IGM4</accession>
<name>A0A8H4IGM4_9PEZI</name>
<comment type="caution">
    <text evidence="1">The sequence shown here is derived from an EMBL/GenBank/DDBJ whole genome shotgun (WGS) entry which is preliminary data.</text>
</comment>